<comment type="caution">
    <text evidence="2">The sequence shown here is derived from an EMBL/GenBank/DDBJ whole genome shotgun (WGS) entry which is preliminary data.</text>
</comment>
<feature type="chain" id="PRO_5046425986" evidence="1">
    <location>
        <begin position="27"/>
        <end position="220"/>
    </location>
</feature>
<proteinExistence type="predicted"/>
<organism evidence="2 3">
    <name type="scientific">Paragemmobacter amnigenus</name>
    <dbReference type="NCBI Taxonomy" id="2852097"/>
    <lineage>
        <taxon>Bacteria</taxon>
        <taxon>Pseudomonadati</taxon>
        <taxon>Pseudomonadota</taxon>
        <taxon>Alphaproteobacteria</taxon>
        <taxon>Rhodobacterales</taxon>
        <taxon>Paracoccaceae</taxon>
        <taxon>Paragemmobacter</taxon>
    </lineage>
</organism>
<evidence type="ECO:0000313" key="3">
    <source>
        <dbReference type="Proteomes" id="UP000731907"/>
    </source>
</evidence>
<name>A0ABS6J6N8_9RHOB</name>
<reference evidence="2 3" key="1">
    <citation type="submission" date="2021-06" db="EMBL/GenBank/DDBJ databases">
        <title>Rhodobacteraceae bacterium strain HSP-20.</title>
        <authorList>
            <person name="Chen W.-M."/>
        </authorList>
    </citation>
    <scope>NUCLEOTIDE SEQUENCE [LARGE SCALE GENOMIC DNA]</scope>
    <source>
        <strain evidence="2 3">HSP-20</strain>
    </source>
</reference>
<keyword evidence="3" id="KW-1185">Reference proteome</keyword>
<sequence>MFLTSLNRPLAIALTLGLGLALPAAAQEAPAEGTAAGSDLSMGQAPADGVGSTYVKASFESWEQRCVKSGTDADPCQLYQLLKDASGNSVAEIGMFSLPEGGQAAAGATIIAPLETLLTGGVRIGIDEAEPKIYPFTFCSQVGCVARVGFTAEEVAAFKAGNKATLTIVPAVAPDKTVALEISLKGFTAGYDAVAESQVAAAAAAAAAAPAEGAAEEPQE</sequence>
<dbReference type="Gene3D" id="2.60.40.1880">
    <property type="entry name" value="Invasion associated locus B (IalB) protein"/>
    <property type="match status" value="1"/>
</dbReference>
<dbReference type="RefSeq" id="WP_161763543.1">
    <property type="nucleotide sequence ID" value="NZ_JAAATX020000012.1"/>
</dbReference>
<evidence type="ECO:0000256" key="1">
    <source>
        <dbReference type="SAM" id="SignalP"/>
    </source>
</evidence>
<keyword evidence="1" id="KW-0732">Signal</keyword>
<feature type="signal peptide" evidence="1">
    <location>
        <begin position="1"/>
        <end position="26"/>
    </location>
</feature>
<dbReference type="InterPro" id="IPR010642">
    <property type="entry name" value="Invasion_prot_B"/>
</dbReference>
<dbReference type="InterPro" id="IPR038696">
    <property type="entry name" value="IalB_sf"/>
</dbReference>
<dbReference type="Pfam" id="PF06776">
    <property type="entry name" value="IalB"/>
    <property type="match status" value="1"/>
</dbReference>
<dbReference type="Proteomes" id="UP000731907">
    <property type="component" value="Unassembled WGS sequence"/>
</dbReference>
<gene>
    <name evidence="2" type="ORF">GU927_016385</name>
</gene>
<evidence type="ECO:0000313" key="2">
    <source>
        <dbReference type="EMBL" id="MBU9699426.1"/>
    </source>
</evidence>
<accession>A0ABS6J6N8</accession>
<dbReference type="EMBL" id="JAAATX020000012">
    <property type="protein sequence ID" value="MBU9699426.1"/>
    <property type="molecule type" value="Genomic_DNA"/>
</dbReference>
<protein>
    <submittedName>
        <fullName evidence="2">Invasion associated locus B family protein</fullName>
    </submittedName>
</protein>